<evidence type="ECO:0000313" key="2">
    <source>
        <dbReference type="EMBL" id="RJX75660.1"/>
    </source>
</evidence>
<comment type="caution">
    <text evidence="2">The sequence shown here is derived from an EMBL/GenBank/DDBJ whole genome shotgun (WGS) entry which is preliminary data.</text>
</comment>
<gene>
    <name evidence="2" type="ORF">DZ860_03010</name>
</gene>
<proteinExistence type="predicted"/>
<reference evidence="2 3" key="1">
    <citation type="submission" date="2018-08" db="EMBL/GenBank/DDBJ databases">
        <title>Vibrio isolated from the Eastern China Marginal Seas.</title>
        <authorList>
            <person name="Li Y."/>
        </authorList>
    </citation>
    <scope>NUCLEOTIDE SEQUENCE [LARGE SCALE GENOMIC DNA]</scope>
    <source>
        <strain evidence="2 3">BEI233</strain>
    </source>
</reference>
<dbReference type="OrthoDB" id="5904015at2"/>
<keyword evidence="3" id="KW-1185">Reference proteome</keyword>
<dbReference type="SUPFAM" id="SSF81901">
    <property type="entry name" value="HCP-like"/>
    <property type="match status" value="1"/>
</dbReference>
<dbReference type="Gene3D" id="1.25.40.10">
    <property type="entry name" value="Tetratricopeptide repeat domain"/>
    <property type="match status" value="1"/>
</dbReference>
<evidence type="ECO:0000313" key="3">
    <source>
        <dbReference type="Proteomes" id="UP000273252"/>
    </source>
</evidence>
<dbReference type="RefSeq" id="WP_120029416.1">
    <property type="nucleotide sequence ID" value="NZ_QVMU01000001.1"/>
</dbReference>
<organism evidence="2 3">
    <name type="scientific">Vibrio sinensis</name>
    <dbReference type="NCBI Taxonomy" id="2302434"/>
    <lineage>
        <taxon>Bacteria</taxon>
        <taxon>Pseudomonadati</taxon>
        <taxon>Pseudomonadota</taxon>
        <taxon>Gammaproteobacteria</taxon>
        <taxon>Vibrionales</taxon>
        <taxon>Vibrionaceae</taxon>
        <taxon>Vibrio</taxon>
    </lineage>
</organism>
<name>A0A3A6QRW9_9VIBR</name>
<keyword evidence="1" id="KW-0732">Signal</keyword>
<feature type="chain" id="PRO_5017295950" evidence="1">
    <location>
        <begin position="25"/>
        <end position="339"/>
    </location>
</feature>
<dbReference type="InterPro" id="IPR011990">
    <property type="entry name" value="TPR-like_helical_dom_sf"/>
</dbReference>
<sequence>MWVKIISICSLLFVSMASISSPLAMNEEIQYEVNNLSPENAYKKGRLLRAQYKNMESRVYLKHAADNDHGAAAYLYAMELSDDRATVRSPLKARKYLLKAGQLGHRNAMYELYMNANWLMDREIEYWKTLYYTNVILLGRENPSQAMYELSRFYQQSDQVLAAYYLNVASNLNHPLALMEQAKVIDETGGNVLVSLSREAKVNGLYLAAAKTNYIPAMKNYIEILESKGQFKQAYQWRMATLEKGDITSLAAVAKILMGESHTYQFVPHDRVKARAYLELYLTSSGNERMQKLYNSLAINRDGIELEMSAEEKEKSDEMYLKYKNSHYFYNHDKLWDVQ</sequence>
<protein>
    <submittedName>
        <fullName evidence="2">Sel1 repeat family protein</fullName>
    </submittedName>
</protein>
<dbReference type="Proteomes" id="UP000273252">
    <property type="component" value="Unassembled WGS sequence"/>
</dbReference>
<accession>A0A3A6QRW9</accession>
<dbReference type="AlphaFoldDB" id="A0A3A6QRW9"/>
<dbReference type="EMBL" id="QVMU01000001">
    <property type="protein sequence ID" value="RJX75660.1"/>
    <property type="molecule type" value="Genomic_DNA"/>
</dbReference>
<evidence type="ECO:0000256" key="1">
    <source>
        <dbReference type="SAM" id="SignalP"/>
    </source>
</evidence>
<feature type="signal peptide" evidence="1">
    <location>
        <begin position="1"/>
        <end position="24"/>
    </location>
</feature>